<dbReference type="InterPro" id="IPR014721">
    <property type="entry name" value="Ribsml_uS5_D2-typ_fold_subgr"/>
</dbReference>
<evidence type="ECO:0000256" key="6">
    <source>
        <dbReference type="ARBA" id="ARBA00022825"/>
    </source>
</evidence>
<evidence type="ECO:0000256" key="7">
    <source>
        <dbReference type="ARBA" id="ARBA00022840"/>
    </source>
</evidence>
<accession>A0A0A6PDS6</accession>
<keyword evidence="4 10" id="KW-0547">Nucleotide-binding</keyword>
<evidence type="ECO:0000256" key="3">
    <source>
        <dbReference type="ARBA" id="ARBA00022670"/>
    </source>
</evidence>
<comment type="subunit">
    <text evidence="10 11">Homohexamer. Organized in a ring with a central cavity.</text>
</comment>
<comment type="function">
    <text evidence="10">ATP-dependent serine protease that mediates the selective degradation of mutant and abnormal proteins as well as certain short-lived regulatory proteins. Required for cellular homeostasis and for survival from DNA damage and developmental changes induced by stress. Degrades polypeptides processively to yield small peptide fragments that are 5 to 10 amino acids long. Binds to DNA in a double-stranded, site-specific manner.</text>
</comment>
<comment type="caution">
    <text evidence="19">The sequence shown here is derived from an EMBL/GenBank/DDBJ whole genome shotgun (WGS) entry which is preliminary data.</text>
</comment>
<dbReference type="Pfam" id="PF22667">
    <property type="entry name" value="Lon_lid"/>
    <property type="match status" value="1"/>
</dbReference>
<dbReference type="EMBL" id="JSZA02000064">
    <property type="protein sequence ID" value="KHD08903.2"/>
    <property type="molecule type" value="Genomic_DNA"/>
</dbReference>
<evidence type="ECO:0000256" key="14">
    <source>
        <dbReference type="PROSITE-ProRule" id="PRU01122"/>
    </source>
</evidence>
<dbReference type="InterPro" id="IPR008268">
    <property type="entry name" value="Peptidase_S16_AS"/>
</dbReference>
<dbReference type="GO" id="GO:0016887">
    <property type="term" value="F:ATP hydrolysis activity"/>
    <property type="evidence" value="ECO:0007669"/>
    <property type="project" value="UniProtKB-UniRule"/>
</dbReference>
<dbReference type="InterPro" id="IPR004815">
    <property type="entry name" value="Lon_bac/euk-typ"/>
</dbReference>
<dbReference type="Gene3D" id="1.10.8.60">
    <property type="match status" value="1"/>
</dbReference>
<dbReference type="InterPro" id="IPR003111">
    <property type="entry name" value="Lon_prtase_N"/>
</dbReference>
<evidence type="ECO:0000313" key="20">
    <source>
        <dbReference type="Proteomes" id="UP000030428"/>
    </source>
</evidence>
<comment type="catalytic activity">
    <reaction evidence="9 10 11 14">
        <text>Hydrolysis of proteins in presence of ATP.</text>
        <dbReference type="EC" id="3.4.21.53"/>
    </reaction>
</comment>
<evidence type="ECO:0000256" key="5">
    <source>
        <dbReference type="ARBA" id="ARBA00022801"/>
    </source>
</evidence>
<dbReference type="PROSITE" id="PS51786">
    <property type="entry name" value="LON_PROTEOLYTIC"/>
    <property type="match status" value="1"/>
</dbReference>
<evidence type="ECO:0000256" key="12">
    <source>
        <dbReference type="PIRSR" id="PIRSR001174-1"/>
    </source>
</evidence>
<feature type="active site" evidence="10 12">
    <location>
        <position position="695"/>
    </location>
</feature>
<keyword evidence="6 10" id="KW-0720">Serine protease</keyword>
<dbReference type="InterPro" id="IPR054594">
    <property type="entry name" value="Lon_lid"/>
</dbReference>
<evidence type="ECO:0000256" key="4">
    <source>
        <dbReference type="ARBA" id="ARBA00022741"/>
    </source>
</evidence>
<evidence type="ECO:0000256" key="10">
    <source>
        <dbReference type="HAMAP-Rule" id="MF_01973"/>
    </source>
</evidence>
<dbReference type="EC" id="3.4.21.53" evidence="10 11"/>
<dbReference type="GO" id="GO:0034605">
    <property type="term" value="P:cellular response to heat"/>
    <property type="evidence" value="ECO:0007669"/>
    <property type="project" value="UniProtKB-UniRule"/>
</dbReference>
<dbReference type="SUPFAM" id="SSF54211">
    <property type="entry name" value="Ribosomal protein S5 domain 2-like"/>
    <property type="match status" value="1"/>
</dbReference>
<evidence type="ECO:0000256" key="9">
    <source>
        <dbReference type="ARBA" id="ARBA00050665"/>
    </source>
</evidence>
<dbReference type="PRINTS" id="PR00830">
    <property type="entry name" value="ENDOLAPTASE"/>
</dbReference>
<dbReference type="FunFam" id="1.20.5.5270:FF:000001">
    <property type="entry name" value="Lon protease homolog, mitochondrial"/>
    <property type="match status" value="1"/>
</dbReference>
<keyword evidence="8 10" id="KW-0346">Stress response</keyword>
<dbReference type="PROSITE" id="PS01046">
    <property type="entry name" value="LON_SER"/>
    <property type="match status" value="1"/>
</dbReference>
<dbReference type="Pfam" id="PF02190">
    <property type="entry name" value="LON_substr_bdg"/>
    <property type="match status" value="1"/>
</dbReference>
<dbReference type="GO" id="GO:0005524">
    <property type="term" value="F:ATP binding"/>
    <property type="evidence" value="ECO:0007669"/>
    <property type="project" value="UniProtKB-UniRule"/>
</dbReference>
<evidence type="ECO:0000313" key="19">
    <source>
        <dbReference type="EMBL" id="KHD08903.2"/>
    </source>
</evidence>
<sequence>MATEEFTLSNAELISLKDTLPEVLHILPIANRPFFPHQIIPLIVELDPWAETIKMITDSSLQVLGLLLVEKDNVNEAERSDFCKIGTVCRVHRVVQAEDKLQIVVEGLERFSIDEWVSEERPFIVKPLYHQETRYKEVEDIKPYVLAVINTIKELLPLNPLYNEELKIFLQRFSAEDPSPLADFAASLTTANKTELQDVLENLPILKRLEKVLILLNKELHQAKAQMEIRQQVEDKMDKQQRDFFLREQLKAIQKELGIEKDDRTSEIETFRERMKTLTIPEAAQKRIDEEMDKMSMLEVGSPEYAITRNYLDWLTLMPWGKFSKDKLDLKDARAVLERDHEGLKDVKDRIMEFLAVGKLKGSISGTILLLVGPPGVGKTSIGRSVATAVGRAFFRFSVGGIHDEAEIKGHRRTYIGAMPGKFLQAMKDVEYANPVIMLDEIDKIGNSYRGDPASALLEVLDPEQNIDFLDHYLDVRFDLSKVLFICTANQTDTIPPALLDRMEMIKLSGYIASEKLQIAKKHLLKRQIEKSGLEPEQLSLPDETLSGIIDDYAREAGVRNLEKRIGAIARKVALKLLEGATLPIEVTADNLSDYLGKPLFETEKAIKGLGVVTGLAWTPMGGATLSIESSCSHNYTRGFKLTGQLGDVMKESAEIAYSYIVSQSELFDVDQNFFKKAFIHLHVPAGATPKDGPSAGITMASSLLSLAKGQALDKEIAMTGELTLTGQVLPVGGIREKVIAARRIKVYDLIMPEANKRDFDELPDNVREGVTVQFVKEYSDVAKILW</sequence>
<evidence type="ECO:0000256" key="16">
    <source>
        <dbReference type="SAM" id="Coils"/>
    </source>
</evidence>
<keyword evidence="7 10" id="KW-0067">ATP-binding</keyword>
<dbReference type="Pfam" id="PF05362">
    <property type="entry name" value="Lon_C"/>
    <property type="match status" value="1"/>
</dbReference>
<dbReference type="Proteomes" id="UP000030428">
    <property type="component" value="Unassembled WGS sequence"/>
</dbReference>
<organism evidence="19 20">
    <name type="scientific">Candidatus Thiomargarita nelsonii</name>
    <dbReference type="NCBI Taxonomy" id="1003181"/>
    <lineage>
        <taxon>Bacteria</taxon>
        <taxon>Pseudomonadati</taxon>
        <taxon>Pseudomonadota</taxon>
        <taxon>Gammaproteobacteria</taxon>
        <taxon>Thiotrichales</taxon>
        <taxon>Thiotrichaceae</taxon>
        <taxon>Thiomargarita</taxon>
    </lineage>
</organism>
<dbReference type="InterPro" id="IPR046336">
    <property type="entry name" value="Lon_prtase_N_sf"/>
</dbReference>
<dbReference type="InterPro" id="IPR020568">
    <property type="entry name" value="Ribosomal_Su5_D2-typ_SF"/>
</dbReference>
<feature type="active site" evidence="10 12">
    <location>
        <position position="738"/>
    </location>
</feature>
<dbReference type="Gene3D" id="1.20.5.5270">
    <property type="match status" value="1"/>
</dbReference>
<evidence type="ECO:0000256" key="15">
    <source>
        <dbReference type="RuleBase" id="RU000591"/>
    </source>
</evidence>
<keyword evidence="5 10" id="KW-0378">Hydrolase</keyword>
<dbReference type="PROSITE" id="PS51787">
    <property type="entry name" value="LON_N"/>
    <property type="match status" value="1"/>
</dbReference>
<keyword evidence="16" id="KW-0175">Coiled coil</keyword>
<name>A0A0A6PDS6_9GAMM</name>
<dbReference type="InterPro" id="IPR003593">
    <property type="entry name" value="AAA+_ATPase"/>
</dbReference>
<dbReference type="NCBIfam" id="TIGR00763">
    <property type="entry name" value="lon"/>
    <property type="match status" value="1"/>
</dbReference>
<feature type="domain" description="Lon proteolytic" evidence="17">
    <location>
        <begin position="607"/>
        <end position="787"/>
    </location>
</feature>
<dbReference type="PANTHER" id="PTHR43718">
    <property type="entry name" value="LON PROTEASE"/>
    <property type="match status" value="1"/>
</dbReference>
<dbReference type="FunFam" id="3.40.50.300:FF:000021">
    <property type="entry name" value="Lon protease homolog"/>
    <property type="match status" value="1"/>
</dbReference>
<dbReference type="InterPro" id="IPR008269">
    <property type="entry name" value="Lon_proteolytic"/>
</dbReference>
<keyword evidence="2 10" id="KW-0963">Cytoplasm</keyword>
<dbReference type="InterPro" id="IPR015947">
    <property type="entry name" value="PUA-like_sf"/>
</dbReference>
<keyword evidence="20" id="KW-1185">Reference proteome</keyword>
<dbReference type="HAMAP" id="MF_01973">
    <property type="entry name" value="lon_bact"/>
    <property type="match status" value="1"/>
</dbReference>
<dbReference type="InterPro" id="IPR003959">
    <property type="entry name" value="ATPase_AAA_core"/>
</dbReference>
<dbReference type="Pfam" id="PF00004">
    <property type="entry name" value="AAA"/>
    <property type="match status" value="1"/>
</dbReference>
<comment type="induction">
    <text evidence="10">By heat shock.</text>
</comment>
<feature type="binding site" evidence="10 13">
    <location>
        <begin position="373"/>
        <end position="380"/>
    </location>
    <ligand>
        <name>ATP</name>
        <dbReference type="ChEBI" id="CHEBI:30616"/>
    </ligand>
</feature>
<gene>
    <name evidence="10" type="primary">lon</name>
    <name evidence="19" type="ORF">PN36_17025</name>
</gene>
<dbReference type="SMART" id="SM00464">
    <property type="entry name" value="LON"/>
    <property type="match status" value="1"/>
</dbReference>
<dbReference type="InterPro" id="IPR027065">
    <property type="entry name" value="Lon_Prtase"/>
</dbReference>
<dbReference type="SUPFAM" id="SSF52540">
    <property type="entry name" value="P-loop containing nucleoside triphosphate hydrolases"/>
    <property type="match status" value="1"/>
</dbReference>
<evidence type="ECO:0000259" key="18">
    <source>
        <dbReference type="PROSITE" id="PS51787"/>
    </source>
</evidence>
<dbReference type="GO" id="GO:0006515">
    <property type="term" value="P:protein quality control for misfolded or incompletely synthesized proteins"/>
    <property type="evidence" value="ECO:0007669"/>
    <property type="project" value="UniProtKB-UniRule"/>
</dbReference>
<evidence type="ECO:0000256" key="13">
    <source>
        <dbReference type="PIRSR" id="PIRSR001174-2"/>
    </source>
</evidence>
<dbReference type="Gene3D" id="3.40.50.300">
    <property type="entry name" value="P-loop containing nucleotide triphosphate hydrolases"/>
    <property type="match status" value="1"/>
</dbReference>
<evidence type="ECO:0000256" key="2">
    <source>
        <dbReference type="ARBA" id="ARBA00022490"/>
    </source>
</evidence>
<dbReference type="Gene3D" id="2.30.130.40">
    <property type="entry name" value="LON domain-like"/>
    <property type="match status" value="1"/>
</dbReference>
<proteinExistence type="evidence at transcript level"/>
<keyword evidence="3 10" id="KW-0645">Protease</keyword>
<protein>
    <recommendedName>
        <fullName evidence="10 11">Lon protease</fullName>
        <ecNumber evidence="10 11">3.4.21.53</ecNumber>
    </recommendedName>
    <alternativeName>
        <fullName evidence="10">ATP-dependent protease La</fullName>
    </alternativeName>
</protein>
<feature type="coiled-coil region" evidence="16">
    <location>
        <begin position="206"/>
        <end position="243"/>
    </location>
</feature>
<dbReference type="Gene3D" id="1.20.58.1480">
    <property type="match status" value="1"/>
</dbReference>
<feature type="domain" description="Lon N-terminal" evidence="18">
    <location>
        <begin position="24"/>
        <end position="220"/>
    </location>
</feature>
<comment type="similarity">
    <text evidence="10 11 14 15">Belongs to the peptidase S16 family.</text>
</comment>
<dbReference type="PANTHER" id="PTHR43718:SF2">
    <property type="entry name" value="LON PROTEASE HOMOLOG, MITOCHONDRIAL"/>
    <property type="match status" value="1"/>
</dbReference>
<evidence type="ECO:0000256" key="1">
    <source>
        <dbReference type="ARBA" id="ARBA00004496"/>
    </source>
</evidence>
<reference evidence="19 20" key="1">
    <citation type="journal article" date="2016" name="Front. Microbiol.">
        <title>Single-Cell (Meta-)Genomics of a Dimorphic Candidatus Thiomargarita nelsonii Reveals Genomic Plasticity.</title>
        <authorList>
            <person name="Flood B.E."/>
            <person name="Fliss P."/>
            <person name="Jones D.S."/>
            <person name="Dick G.J."/>
            <person name="Jain S."/>
            <person name="Kaster A.K."/>
            <person name="Winkel M."/>
            <person name="Mussmann M."/>
            <person name="Bailey J."/>
        </authorList>
    </citation>
    <scope>NUCLEOTIDE SEQUENCE [LARGE SCALE GENOMIC DNA]</scope>
    <source>
        <strain evidence="19">Hydrate Ridge</strain>
    </source>
</reference>
<dbReference type="CDD" id="cd19500">
    <property type="entry name" value="RecA-like_Lon"/>
    <property type="match status" value="1"/>
</dbReference>
<dbReference type="Gene3D" id="3.30.230.10">
    <property type="match status" value="1"/>
</dbReference>
<dbReference type="SMART" id="SM00382">
    <property type="entry name" value="AAA"/>
    <property type="match status" value="1"/>
</dbReference>
<evidence type="ECO:0000259" key="17">
    <source>
        <dbReference type="PROSITE" id="PS51786"/>
    </source>
</evidence>
<dbReference type="AlphaFoldDB" id="A0A0A6PDS6"/>
<dbReference type="GO" id="GO:0005737">
    <property type="term" value="C:cytoplasm"/>
    <property type="evidence" value="ECO:0007669"/>
    <property type="project" value="UniProtKB-SubCell"/>
</dbReference>
<dbReference type="SUPFAM" id="SSF88697">
    <property type="entry name" value="PUA domain-like"/>
    <property type="match status" value="1"/>
</dbReference>
<comment type="subcellular location">
    <subcellularLocation>
        <location evidence="1 10 11">Cytoplasm</location>
    </subcellularLocation>
</comment>
<evidence type="ECO:0000256" key="11">
    <source>
        <dbReference type="PIRNR" id="PIRNR001174"/>
    </source>
</evidence>
<dbReference type="InterPro" id="IPR027543">
    <property type="entry name" value="Lon_bac"/>
</dbReference>
<dbReference type="GO" id="GO:0004176">
    <property type="term" value="F:ATP-dependent peptidase activity"/>
    <property type="evidence" value="ECO:0007669"/>
    <property type="project" value="UniProtKB-UniRule"/>
</dbReference>
<dbReference type="PIRSF" id="PIRSF001174">
    <property type="entry name" value="Lon_proteas"/>
    <property type="match status" value="1"/>
</dbReference>
<dbReference type="GO" id="GO:0043565">
    <property type="term" value="F:sequence-specific DNA binding"/>
    <property type="evidence" value="ECO:0007669"/>
    <property type="project" value="UniProtKB-UniRule"/>
</dbReference>
<dbReference type="InterPro" id="IPR027417">
    <property type="entry name" value="P-loop_NTPase"/>
</dbReference>
<dbReference type="GO" id="GO:0004252">
    <property type="term" value="F:serine-type endopeptidase activity"/>
    <property type="evidence" value="ECO:0007669"/>
    <property type="project" value="UniProtKB-UniRule"/>
</dbReference>
<evidence type="ECO:0000256" key="8">
    <source>
        <dbReference type="ARBA" id="ARBA00023016"/>
    </source>
</evidence>